<evidence type="ECO:0000313" key="8">
    <source>
        <dbReference type="EMBL" id="CED92390.1"/>
    </source>
</evidence>
<evidence type="ECO:0000259" key="7">
    <source>
        <dbReference type="Pfam" id="PF05154"/>
    </source>
</evidence>
<comment type="subcellular location">
    <subcellularLocation>
        <location evidence="1">Membrane</location>
        <topology evidence="1">Multi-pass membrane protein</topology>
    </subcellularLocation>
</comment>
<evidence type="ECO:0000256" key="3">
    <source>
        <dbReference type="ARBA" id="ARBA00022989"/>
    </source>
</evidence>
<organism evidence="8">
    <name type="scientific">Actinomyces succiniciruminis</name>
    <dbReference type="NCBI Taxonomy" id="1522002"/>
    <lineage>
        <taxon>Bacteria</taxon>
        <taxon>Bacillati</taxon>
        <taxon>Actinomycetota</taxon>
        <taxon>Actinomycetes</taxon>
        <taxon>Actinomycetales</taxon>
        <taxon>Actinomycetaceae</taxon>
        <taxon>Actinomyces</taxon>
    </lineage>
</organism>
<reference evidence="8" key="1">
    <citation type="submission" date="2014-07" db="EMBL/GenBank/DDBJ databases">
        <authorList>
            <person name="Zhang J.E."/>
            <person name="Yang H."/>
            <person name="Guo J."/>
            <person name="Deng Z."/>
            <person name="Luo H."/>
            <person name="Luo M."/>
            <person name="Zhao B."/>
        </authorList>
    </citation>
    <scope>NUCLEOTIDE SEQUENCE</scope>
    <source>
        <strain evidence="8">AM4</strain>
    </source>
</reference>
<feature type="transmembrane region" description="Helical" evidence="6">
    <location>
        <begin position="153"/>
        <end position="178"/>
    </location>
</feature>
<dbReference type="GO" id="GO:0016020">
    <property type="term" value="C:membrane"/>
    <property type="evidence" value="ECO:0007669"/>
    <property type="project" value="UniProtKB-SubCell"/>
</dbReference>
<feature type="region of interest" description="Disordered" evidence="5">
    <location>
        <begin position="1"/>
        <end position="49"/>
    </location>
</feature>
<proteinExistence type="predicted"/>
<feature type="compositionally biased region" description="Low complexity" evidence="5">
    <location>
        <begin position="12"/>
        <end position="23"/>
    </location>
</feature>
<dbReference type="Pfam" id="PF05154">
    <property type="entry name" value="TM2"/>
    <property type="match status" value="1"/>
</dbReference>
<evidence type="ECO:0000256" key="5">
    <source>
        <dbReference type="SAM" id="MobiDB-lite"/>
    </source>
</evidence>
<evidence type="ECO:0000256" key="1">
    <source>
        <dbReference type="ARBA" id="ARBA00004141"/>
    </source>
</evidence>
<gene>
    <name evidence="8" type="ORF">AAM4_2558</name>
</gene>
<evidence type="ECO:0000256" key="2">
    <source>
        <dbReference type="ARBA" id="ARBA00022692"/>
    </source>
</evidence>
<dbReference type="AlphaFoldDB" id="A0A1L7RQ59"/>
<accession>A0A1L7RQ59</accession>
<dbReference type="InterPro" id="IPR007829">
    <property type="entry name" value="TM2"/>
</dbReference>
<evidence type="ECO:0000256" key="4">
    <source>
        <dbReference type="ARBA" id="ARBA00023136"/>
    </source>
</evidence>
<feature type="transmembrane region" description="Helical" evidence="6">
    <location>
        <begin position="112"/>
        <end position="133"/>
    </location>
</feature>
<dbReference type="RefSeq" id="WP_210581827.1">
    <property type="nucleotide sequence ID" value="NZ_LK995540.1"/>
</dbReference>
<keyword evidence="2 6" id="KW-0812">Transmembrane</keyword>
<feature type="domain" description="TM2" evidence="7">
    <location>
        <begin position="82"/>
        <end position="129"/>
    </location>
</feature>
<evidence type="ECO:0000256" key="6">
    <source>
        <dbReference type="SAM" id="Phobius"/>
    </source>
</evidence>
<keyword evidence="4 6" id="KW-0472">Membrane</keyword>
<sequence length="185" mass="19368">MSQSPNIPDPGQPQYTPQPTGYGSPSDPYGQAATSGYAQATQPPAYGNAQPSYPYSQQPAYAAPGYGAPYGQAGYVQPGYTQPKSKAAAAVLAFFLGGLGIHNFYRGQTRKGIIHLCLVAAVVVLFIIGGVVIAANTDDFGYTPDGPSAAAGLIFMIAWLVALGNRIWAFVEFIMILVSNDGSLQ</sequence>
<keyword evidence="3 6" id="KW-1133">Transmembrane helix</keyword>
<feature type="transmembrane region" description="Helical" evidence="6">
    <location>
        <begin position="87"/>
        <end position="105"/>
    </location>
</feature>
<protein>
    <submittedName>
        <fullName evidence="8">TM2 domain</fullName>
    </submittedName>
</protein>
<dbReference type="EMBL" id="LK995540">
    <property type="protein sequence ID" value="CED92390.1"/>
    <property type="molecule type" value="Genomic_DNA"/>
</dbReference>
<feature type="compositionally biased region" description="Polar residues" evidence="5">
    <location>
        <begin position="32"/>
        <end position="42"/>
    </location>
</feature>
<name>A0A1L7RQ59_9ACTO</name>